<evidence type="ECO:0000313" key="5">
    <source>
        <dbReference type="Proteomes" id="UP000270296"/>
    </source>
</evidence>
<evidence type="ECO:0000313" key="4">
    <source>
        <dbReference type="EMBL" id="VDP18323.1"/>
    </source>
</evidence>
<name>A0A183IYD7_9BILA</name>
<gene>
    <name evidence="4" type="ORF">SBAD_LOCUS8635</name>
</gene>
<comment type="similarity">
    <text evidence="1 2">Belongs to the BolA/IbaG family.</text>
</comment>
<dbReference type="Gene3D" id="3.30.300.90">
    <property type="entry name" value="BolA-like"/>
    <property type="match status" value="1"/>
</dbReference>
<sequence>MELLHVFLLLIYAIVLSGGCGAMYQVYVKSDKLSGTSVVEQHKMVNNILKEQIKNMHGIRIITET</sequence>
<keyword evidence="5" id="KW-1185">Reference proteome</keyword>
<reference evidence="6" key="1">
    <citation type="submission" date="2016-06" db="UniProtKB">
        <authorList>
            <consortium name="WormBaseParasite"/>
        </authorList>
    </citation>
    <scope>IDENTIFICATION</scope>
</reference>
<dbReference type="InterPro" id="IPR036065">
    <property type="entry name" value="BolA-like_sf"/>
</dbReference>
<evidence type="ECO:0000313" key="6">
    <source>
        <dbReference type="WBParaSite" id="SBAD_0000894601-mRNA-1"/>
    </source>
</evidence>
<evidence type="ECO:0000256" key="2">
    <source>
        <dbReference type="RuleBase" id="RU003860"/>
    </source>
</evidence>
<proteinExistence type="inferred from homology"/>
<dbReference type="EMBL" id="UZAM01011809">
    <property type="protein sequence ID" value="VDP18323.1"/>
    <property type="molecule type" value="Genomic_DNA"/>
</dbReference>
<protein>
    <submittedName>
        <fullName evidence="4 6">Uncharacterized protein</fullName>
    </submittedName>
</protein>
<dbReference type="AlphaFoldDB" id="A0A183IYD7"/>
<evidence type="ECO:0000256" key="1">
    <source>
        <dbReference type="ARBA" id="ARBA00005578"/>
    </source>
</evidence>
<accession>A0A183IYD7</accession>
<evidence type="ECO:0000256" key="3">
    <source>
        <dbReference type="SAM" id="Phobius"/>
    </source>
</evidence>
<reference evidence="4 5" key="2">
    <citation type="submission" date="2018-11" db="EMBL/GenBank/DDBJ databases">
        <authorList>
            <consortium name="Pathogen Informatics"/>
        </authorList>
    </citation>
    <scope>NUCLEOTIDE SEQUENCE [LARGE SCALE GENOMIC DNA]</scope>
</reference>
<dbReference type="Proteomes" id="UP000270296">
    <property type="component" value="Unassembled WGS sequence"/>
</dbReference>
<keyword evidence="3" id="KW-0472">Membrane</keyword>
<dbReference type="GO" id="GO:0005759">
    <property type="term" value="C:mitochondrial matrix"/>
    <property type="evidence" value="ECO:0007669"/>
    <property type="project" value="TreeGrafter"/>
</dbReference>
<keyword evidence="3" id="KW-0812">Transmembrane</keyword>
<dbReference type="Pfam" id="PF01722">
    <property type="entry name" value="BolA"/>
    <property type="match status" value="1"/>
</dbReference>
<feature type="transmembrane region" description="Helical" evidence="3">
    <location>
        <begin position="6"/>
        <end position="27"/>
    </location>
</feature>
<dbReference type="InterPro" id="IPR002634">
    <property type="entry name" value="BolA"/>
</dbReference>
<dbReference type="PANTHER" id="PTHR46188:SF1">
    <property type="entry name" value="BOLA-LIKE PROTEIN 3"/>
    <property type="match status" value="1"/>
</dbReference>
<dbReference type="InterPro" id="IPR052275">
    <property type="entry name" value="Mt_Fe-S_assembly_factor"/>
</dbReference>
<dbReference type="PANTHER" id="PTHR46188">
    <property type="entry name" value="BOLA-LIKE PROTEIN 3"/>
    <property type="match status" value="1"/>
</dbReference>
<dbReference type="WBParaSite" id="SBAD_0000894601-mRNA-1">
    <property type="protein sequence ID" value="SBAD_0000894601-mRNA-1"/>
    <property type="gene ID" value="SBAD_0000894601"/>
</dbReference>
<keyword evidence="3" id="KW-1133">Transmembrane helix</keyword>
<dbReference type="OrthoDB" id="203381at2759"/>
<organism evidence="6">
    <name type="scientific">Soboliphyme baturini</name>
    <dbReference type="NCBI Taxonomy" id="241478"/>
    <lineage>
        <taxon>Eukaryota</taxon>
        <taxon>Metazoa</taxon>
        <taxon>Ecdysozoa</taxon>
        <taxon>Nematoda</taxon>
        <taxon>Enoplea</taxon>
        <taxon>Dorylaimia</taxon>
        <taxon>Dioctophymatida</taxon>
        <taxon>Dioctophymatoidea</taxon>
        <taxon>Soboliphymatidae</taxon>
        <taxon>Soboliphyme</taxon>
    </lineage>
</organism>
<dbReference type="SUPFAM" id="SSF82657">
    <property type="entry name" value="BolA-like"/>
    <property type="match status" value="1"/>
</dbReference>